<protein>
    <submittedName>
        <fullName evidence="1">Uncharacterized protein</fullName>
    </submittedName>
</protein>
<evidence type="ECO:0000313" key="2">
    <source>
        <dbReference type="Proteomes" id="UP000243606"/>
    </source>
</evidence>
<proteinExistence type="predicted"/>
<reference evidence="2" key="1">
    <citation type="submission" date="2016-10" db="EMBL/GenBank/DDBJ databases">
        <authorList>
            <person name="Varghese N."/>
            <person name="Submissions S."/>
        </authorList>
    </citation>
    <scope>NUCLEOTIDE SEQUENCE [LARGE SCALE GENOMIC DNA]</scope>
    <source>
        <strain evidence="2">LMG 24016</strain>
    </source>
</reference>
<dbReference type="RefSeq" id="WP_090242132.1">
    <property type="nucleotide sequence ID" value="NZ_FOQL01000003.1"/>
</dbReference>
<keyword evidence="2" id="KW-1185">Reference proteome</keyword>
<gene>
    <name evidence="1" type="ORF">SAMN05216206_2344</name>
</gene>
<dbReference type="AlphaFoldDB" id="A0A1I3J165"/>
<evidence type="ECO:0000313" key="1">
    <source>
        <dbReference type="EMBL" id="SFI53873.1"/>
    </source>
</evidence>
<dbReference type="EMBL" id="FOQL01000003">
    <property type="protein sequence ID" value="SFI53873.1"/>
    <property type="molecule type" value="Genomic_DNA"/>
</dbReference>
<dbReference type="OrthoDB" id="6924111at2"/>
<accession>A0A1I3J165</accession>
<dbReference type="Proteomes" id="UP000243606">
    <property type="component" value="Unassembled WGS sequence"/>
</dbReference>
<organism evidence="1 2">
    <name type="scientific">Pseudomonas guineae</name>
    <dbReference type="NCBI Taxonomy" id="425504"/>
    <lineage>
        <taxon>Bacteria</taxon>
        <taxon>Pseudomonadati</taxon>
        <taxon>Pseudomonadota</taxon>
        <taxon>Gammaproteobacteria</taxon>
        <taxon>Pseudomonadales</taxon>
        <taxon>Pseudomonadaceae</taxon>
        <taxon>Pseudomonas</taxon>
    </lineage>
</organism>
<sequence length="110" mass="12558">MRLSPLEHFALEKLLVNAGASFWECDQERFQVLARERTNAGFYAVVLSQGGLEQVSRHQELCLTFTHFALRRGGYFVCWIEDDTTFCLEAVANQQDWPSDLSPVDIRCTG</sequence>
<name>A0A1I3J165_9PSED</name>
<dbReference type="STRING" id="425504.SAMN05216206_2344"/>